<dbReference type="PANTHER" id="PTHR30203">
    <property type="entry name" value="OUTER MEMBRANE CATION EFFLUX PROTEIN"/>
    <property type="match status" value="1"/>
</dbReference>
<dbReference type="EMBL" id="BMYK01000002">
    <property type="protein sequence ID" value="GHC73666.1"/>
    <property type="molecule type" value="Genomic_DNA"/>
</dbReference>
<organism evidence="2 3">
    <name type="scientific">Pseudorhodoferax aquiterrae</name>
    <dbReference type="NCBI Taxonomy" id="747304"/>
    <lineage>
        <taxon>Bacteria</taxon>
        <taxon>Pseudomonadati</taxon>
        <taxon>Pseudomonadota</taxon>
        <taxon>Betaproteobacteria</taxon>
        <taxon>Burkholderiales</taxon>
        <taxon>Comamonadaceae</taxon>
    </lineage>
</organism>
<dbReference type="Gene3D" id="1.20.1600.10">
    <property type="entry name" value="Outer membrane efflux proteins (OEP)"/>
    <property type="match status" value="1"/>
</dbReference>
<comment type="caution">
    <text evidence="2">The sequence shown here is derived from an EMBL/GenBank/DDBJ whole genome shotgun (WGS) entry which is preliminary data.</text>
</comment>
<feature type="compositionally biased region" description="Low complexity" evidence="1">
    <location>
        <begin position="55"/>
        <end position="70"/>
    </location>
</feature>
<protein>
    <recommendedName>
        <fullName evidence="4">Cobalt-zinc-cadmium efflux system outer membrane protein</fullName>
    </recommendedName>
</protein>
<dbReference type="InterPro" id="IPR010131">
    <property type="entry name" value="MdtP/NodT-like"/>
</dbReference>
<gene>
    <name evidence="2" type="ORF">GCM10007320_10510</name>
</gene>
<evidence type="ECO:0008006" key="4">
    <source>
        <dbReference type="Google" id="ProtNLM"/>
    </source>
</evidence>
<name>A0ABQ3FXG2_9BURK</name>
<evidence type="ECO:0000256" key="1">
    <source>
        <dbReference type="SAM" id="MobiDB-lite"/>
    </source>
</evidence>
<evidence type="ECO:0000313" key="2">
    <source>
        <dbReference type="EMBL" id="GHC73666.1"/>
    </source>
</evidence>
<reference evidence="3" key="1">
    <citation type="journal article" date="2019" name="Int. J. Syst. Evol. Microbiol.">
        <title>The Global Catalogue of Microorganisms (GCM) 10K type strain sequencing project: providing services to taxonomists for standard genome sequencing and annotation.</title>
        <authorList>
            <consortium name="The Broad Institute Genomics Platform"/>
            <consortium name="The Broad Institute Genome Sequencing Center for Infectious Disease"/>
            <person name="Wu L."/>
            <person name="Ma J."/>
        </authorList>
    </citation>
    <scope>NUCLEOTIDE SEQUENCE [LARGE SCALE GENOMIC DNA]</scope>
    <source>
        <strain evidence="3">KCTC 23314</strain>
    </source>
</reference>
<proteinExistence type="predicted"/>
<sequence length="419" mass="44397">MSWKFSPRRAARRSGRAGAAALVLAIVPAWGQLPPVPANSLAEAFAQAWAQQPEQAGQAARRDASQAQRSAAERWTPEPPALEAALKSDRLSGNEGAREIEAGLAVPLWLPGERRLTQAQAQAQGLALESALRAAQWRLAGQLREAWWALQLALLEQQAASAREDSAGRLARDVARRVASGDLAPADRNQADGALAQAQADSAEAGLAVVQARQALAALGVQPATDAAAAEPLPAPDAMAPDATHPALAELEDRARLAARAQDLAAAQKRANPELALLVTRERGAYGESNAHALTFGLRLPLGSASGHRAKVATASAERIEAEQQRVLQAQRLAAEAAVARARLATAETVAQAAARRTLLAQQTRGFFETSFRLGETDLPNRLRVELEAYEAERQSARARVAVHQAISALRQVLGLLPQ</sequence>
<evidence type="ECO:0000313" key="3">
    <source>
        <dbReference type="Proteomes" id="UP000626210"/>
    </source>
</evidence>
<dbReference type="Proteomes" id="UP000626210">
    <property type="component" value="Unassembled WGS sequence"/>
</dbReference>
<feature type="region of interest" description="Disordered" evidence="1">
    <location>
        <begin position="52"/>
        <end position="80"/>
    </location>
</feature>
<dbReference type="RefSeq" id="WP_189685885.1">
    <property type="nucleotide sequence ID" value="NZ_BMYK01000002.1"/>
</dbReference>
<keyword evidence="3" id="KW-1185">Reference proteome</keyword>
<dbReference type="PANTHER" id="PTHR30203:SF24">
    <property type="entry name" value="BLR4935 PROTEIN"/>
    <property type="match status" value="1"/>
</dbReference>
<accession>A0ABQ3FXG2</accession>
<dbReference type="SUPFAM" id="SSF56954">
    <property type="entry name" value="Outer membrane efflux proteins (OEP)"/>
    <property type="match status" value="1"/>
</dbReference>